<dbReference type="PANTHER" id="PTHR43289:SF34">
    <property type="entry name" value="SERINE_THREONINE-PROTEIN KINASE YBDM-RELATED"/>
    <property type="match status" value="1"/>
</dbReference>
<dbReference type="OrthoDB" id="6111975at2"/>
<organism evidence="13 14">
    <name type="scientific">Aquisphaera giovannonii</name>
    <dbReference type="NCBI Taxonomy" id="406548"/>
    <lineage>
        <taxon>Bacteria</taxon>
        <taxon>Pseudomonadati</taxon>
        <taxon>Planctomycetota</taxon>
        <taxon>Planctomycetia</taxon>
        <taxon>Isosphaerales</taxon>
        <taxon>Isosphaeraceae</taxon>
        <taxon>Aquisphaera</taxon>
    </lineage>
</organism>
<evidence type="ECO:0000256" key="2">
    <source>
        <dbReference type="ARBA" id="ARBA00004647"/>
    </source>
</evidence>
<gene>
    <name evidence="13" type="primary">prkC_24</name>
    <name evidence="13" type="ORF">OJF2_33640</name>
</gene>
<keyword evidence="4 13" id="KW-0808">Transferase</keyword>
<dbReference type="PROSITE" id="PS50011">
    <property type="entry name" value="PROTEIN_KINASE_DOM"/>
    <property type="match status" value="1"/>
</dbReference>
<evidence type="ECO:0000313" key="14">
    <source>
        <dbReference type="Proteomes" id="UP000324233"/>
    </source>
</evidence>
<sequence length="870" mass="94413">MPEREQHDDGSPSGAAGRPRAGAMLSGSHSGLDGQAPALVELVEETTRRLLEGEEVDLDRLAAEHPDWADLLRGLMPAMQGLADLRDGDGAVLPGDGPATDEDATFAGFRIVREVGRGGVGVVYEAEQVALRRRVALKILPQSSALDPRALRRFQLEAQVAGWLQHPRIVPVHDVGLVRGVPYYAMPLIEGGSLADLLAELRELEAMPGQPDGEPSAGRGPGGLLAGLLASRSSAEGGAGAAPSPGAPASPLRSPAYFRAVAELGMQAAEALGYAHDRGVIHRDIKPANLLIDRRGELWIADFGMADVQGEAGVTITGDLPGTLRYMSPEQALGKRALIDRRTDIYSLGVTLFEMLTLRPAVSGEDRQEILRRVAEEETPSPRRLNPAVPPDLVTIVARATAKDPSNRYETAWRLAEDLDRFLGGRPILARPVGPIARAWRWCRRKPALAGLAGSLAASVVVVLVAVTWSWREALRQRDLVVAAELEARGQAAKAAAINRFLIEGLLERAEPASNPAASRVTLSEALDRAARTVGTSFLDQPDVEAAIQLAIGRAYHGLGEYFKSEAHYRAAHNLLQGIYGPGPAERLEAASGLGHVLSHLGRWEEAERLLRPTLDDARRLLGRPHGTSLAAAENLAEVLRATGRLDEAEALYRDSLDDARLAPGLDPEIRFSARFNLGDVYLRQRRFAEAEALYRDLLEEQSREKGPEHPDTLTTRNNLGTTLEKLDRLEEAERIFRDCLGVDRRVLGDHHPDTATAMYNLGHVLRREGRLEEAEPLMRRSVAERRQSYGAEHPATLYITSGLAELLMARGEADEAVALLRPCLDAQARVLGRGHRDTMLTAGRLEALTQIRARLAPRDADHSGGMADR</sequence>
<keyword evidence="14" id="KW-1185">Reference proteome</keyword>
<feature type="region of interest" description="Disordered" evidence="10">
    <location>
        <begin position="1"/>
        <end position="33"/>
    </location>
</feature>
<dbReference type="InterPro" id="IPR008271">
    <property type="entry name" value="Ser/Thr_kinase_AS"/>
</dbReference>
<feature type="compositionally biased region" description="Low complexity" evidence="10">
    <location>
        <begin position="11"/>
        <end position="23"/>
    </location>
</feature>
<keyword evidence="8" id="KW-0963">Cytoplasm</keyword>
<dbReference type="PROSITE" id="PS50005">
    <property type="entry name" value="TPR"/>
    <property type="match status" value="1"/>
</dbReference>
<feature type="repeat" description="TPR" evidence="9">
    <location>
        <begin position="672"/>
        <end position="705"/>
    </location>
</feature>
<evidence type="ECO:0000256" key="1">
    <source>
        <dbReference type="ARBA" id="ARBA00004300"/>
    </source>
</evidence>
<protein>
    <submittedName>
        <fullName evidence="13">Serine/threonine-protein kinase PrkC</fullName>
        <ecNumber evidence="13">2.7.11.1</ecNumber>
    </submittedName>
</protein>
<dbReference type="EMBL" id="CP042997">
    <property type="protein sequence ID" value="QEH34819.1"/>
    <property type="molecule type" value="Genomic_DNA"/>
</dbReference>
<evidence type="ECO:0000256" key="3">
    <source>
        <dbReference type="ARBA" id="ARBA00010886"/>
    </source>
</evidence>
<dbReference type="InterPro" id="IPR000719">
    <property type="entry name" value="Prot_kinase_dom"/>
</dbReference>
<dbReference type="GO" id="GO:0004674">
    <property type="term" value="F:protein serine/threonine kinase activity"/>
    <property type="evidence" value="ECO:0007669"/>
    <property type="project" value="UniProtKB-EC"/>
</dbReference>
<dbReference type="Proteomes" id="UP000324233">
    <property type="component" value="Chromosome"/>
</dbReference>
<proteinExistence type="inferred from homology"/>
<reference evidence="13 14" key="1">
    <citation type="submission" date="2019-08" db="EMBL/GenBank/DDBJ databases">
        <title>Deep-cultivation of Planctomycetes and their phenomic and genomic characterization uncovers novel biology.</title>
        <authorList>
            <person name="Wiegand S."/>
            <person name="Jogler M."/>
            <person name="Boedeker C."/>
            <person name="Pinto D."/>
            <person name="Vollmers J."/>
            <person name="Rivas-Marin E."/>
            <person name="Kohn T."/>
            <person name="Peeters S.H."/>
            <person name="Heuer A."/>
            <person name="Rast P."/>
            <person name="Oberbeckmann S."/>
            <person name="Bunk B."/>
            <person name="Jeske O."/>
            <person name="Meyerdierks A."/>
            <person name="Storesund J.E."/>
            <person name="Kallscheuer N."/>
            <person name="Luecker S."/>
            <person name="Lage O.M."/>
            <person name="Pohl T."/>
            <person name="Merkel B.J."/>
            <person name="Hornburger P."/>
            <person name="Mueller R.-W."/>
            <person name="Bruemmer F."/>
            <person name="Labrenz M."/>
            <person name="Spormann A.M."/>
            <person name="Op den Camp H."/>
            <person name="Overmann J."/>
            <person name="Amann R."/>
            <person name="Jetten M.S.M."/>
            <person name="Mascher T."/>
            <person name="Medema M.H."/>
            <person name="Devos D.P."/>
            <person name="Kaster A.-K."/>
            <person name="Ovreas L."/>
            <person name="Rohde M."/>
            <person name="Galperin M.Y."/>
            <person name="Jogler C."/>
        </authorList>
    </citation>
    <scope>NUCLEOTIDE SEQUENCE [LARGE SCALE GENOMIC DNA]</scope>
    <source>
        <strain evidence="13 14">OJF2</strain>
    </source>
</reference>
<dbReference type="EC" id="2.7.11.1" evidence="13"/>
<dbReference type="Gene3D" id="3.30.200.20">
    <property type="entry name" value="Phosphorylase Kinase, domain 1"/>
    <property type="match status" value="1"/>
</dbReference>
<evidence type="ECO:0000256" key="9">
    <source>
        <dbReference type="PROSITE-ProRule" id="PRU00339"/>
    </source>
</evidence>
<evidence type="ECO:0000256" key="4">
    <source>
        <dbReference type="ARBA" id="ARBA00022679"/>
    </source>
</evidence>
<dbReference type="Gene3D" id="1.10.510.10">
    <property type="entry name" value="Transferase(Phosphotransferase) domain 1"/>
    <property type="match status" value="1"/>
</dbReference>
<feature type="domain" description="Protein kinase" evidence="12">
    <location>
        <begin position="109"/>
        <end position="423"/>
    </location>
</feature>
<evidence type="ECO:0000313" key="13">
    <source>
        <dbReference type="EMBL" id="QEH34819.1"/>
    </source>
</evidence>
<evidence type="ECO:0000259" key="12">
    <source>
        <dbReference type="PROSITE" id="PS50011"/>
    </source>
</evidence>
<dbReference type="InterPro" id="IPR019734">
    <property type="entry name" value="TPR_rpt"/>
</dbReference>
<dbReference type="PROSITE" id="PS00108">
    <property type="entry name" value="PROTEIN_KINASE_ST"/>
    <property type="match status" value="1"/>
</dbReference>
<keyword evidence="11" id="KW-0472">Membrane</keyword>
<comment type="subcellular location">
    <subcellularLocation>
        <location evidence="1">Cytoplasm</location>
        <location evidence="1">Cytoskeleton</location>
        <location evidence="1">Microtubule organizing center</location>
        <location evidence="1">Centrosome</location>
    </subcellularLocation>
    <subcellularLocation>
        <location evidence="2">Cytoplasm</location>
        <location evidence="2">Cytoskeleton</location>
        <location evidence="2">Spindle pole</location>
    </subcellularLocation>
</comment>
<dbReference type="GO" id="GO:0005524">
    <property type="term" value="F:ATP binding"/>
    <property type="evidence" value="ECO:0007669"/>
    <property type="project" value="UniProtKB-KW"/>
</dbReference>
<dbReference type="KEGG" id="agv:OJF2_33640"/>
<dbReference type="InterPro" id="IPR011990">
    <property type="entry name" value="TPR-like_helical_dom_sf"/>
</dbReference>
<dbReference type="Pfam" id="PF07714">
    <property type="entry name" value="PK_Tyr_Ser-Thr"/>
    <property type="match status" value="1"/>
</dbReference>
<dbReference type="SMART" id="SM00220">
    <property type="entry name" value="S_TKc"/>
    <property type="match status" value="1"/>
</dbReference>
<keyword evidence="5" id="KW-0547">Nucleotide-binding</keyword>
<dbReference type="CDD" id="cd14014">
    <property type="entry name" value="STKc_PknB_like"/>
    <property type="match status" value="1"/>
</dbReference>
<feature type="compositionally biased region" description="Basic and acidic residues" evidence="10">
    <location>
        <begin position="1"/>
        <end position="10"/>
    </location>
</feature>
<keyword evidence="7" id="KW-0067">ATP-binding</keyword>
<dbReference type="SUPFAM" id="SSF56112">
    <property type="entry name" value="Protein kinase-like (PK-like)"/>
    <property type="match status" value="1"/>
</dbReference>
<keyword evidence="11" id="KW-0812">Transmembrane</keyword>
<feature type="transmembrane region" description="Helical" evidence="11">
    <location>
        <begin position="448"/>
        <end position="471"/>
    </location>
</feature>
<evidence type="ECO:0000256" key="7">
    <source>
        <dbReference type="ARBA" id="ARBA00022840"/>
    </source>
</evidence>
<keyword evidence="9" id="KW-0802">TPR repeat</keyword>
<dbReference type="SUPFAM" id="SSF48452">
    <property type="entry name" value="TPR-like"/>
    <property type="match status" value="3"/>
</dbReference>
<dbReference type="SMART" id="SM00028">
    <property type="entry name" value="TPR"/>
    <property type="match status" value="4"/>
</dbReference>
<dbReference type="GO" id="GO:0000922">
    <property type="term" value="C:spindle pole"/>
    <property type="evidence" value="ECO:0007669"/>
    <property type="project" value="UniProtKB-SubCell"/>
</dbReference>
<dbReference type="Gene3D" id="1.25.40.10">
    <property type="entry name" value="Tetratricopeptide repeat domain"/>
    <property type="match status" value="2"/>
</dbReference>
<name>A0A5B9W3Q6_9BACT</name>
<dbReference type="InterPro" id="IPR001245">
    <property type="entry name" value="Ser-Thr/Tyr_kinase_cat_dom"/>
</dbReference>
<keyword evidence="11" id="KW-1133">Transmembrane helix</keyword>
<evidence type="ECO:0000256" key="5">
    <source>
        <dbReference type="ARBA" id="ARBA00022741"/>
    </source>
</evidence>
<dbReference type="RefSeq" id="WP_148594690.1">
    <property type="nucleotide sequence ID" value="NZ_CP042997.1"/>
</dbReference>
<dbReference type="GO" id="GO:0005813">
    <property type="term" value="C:centrosome"/>
    <property type="evidence" value="ECO:0007669"/>
    <property type="project" value="UniProtKB-SubCell"/>
</dbReference>
<dbReference type="AlphaFoldDB" id="A0A5B9W3Q6"/>
<keyword evidence="6 13" id="KW-0418">Kinase</keyword>
<keyword evidence="8" id="KW-0206">Cytoskeleton</keyword>
<comment type="similarity">
    <text evidence="3">Belongs to the protein kinase superfamily. NEK Ser/Thr protein kinase family. NIMA subfamily.</text>
</comment>
<dbReference type="InterPro" id="IPR011009">
    <property type="entry name" value="Kinase-like_dom_sf"/>
</dbReference>
<evidence type="ECO:0000256" key="11">
    <source>
        <dbReference type="SAM" id="Phobius"/>
    </source>
</evidence>
<evidence type="ECO:0000256" key="10">
    <source>
        <dbReference type="SAM" id="MobiDB-lite"/>
    </source>
</evidence>
<evidence type="ECO:0000256" key="8">
    <source>
        <dbReference type="ARBA" id="ARBA00023212"/>
    </source>
</evidence>
<dbReference type="Pfam" id="PF13424">
    <property type="entry name" value="TPR_12"/>
    <property type="match status" value="3"/>
</dbReference>
<accession>A0A5B9W3Q6</accession>
<evidence type="ECO:0000256" key="6">
    <source>
        <dbReference type="ARBA" id="ARBA00022777"/>
    </source>
</evidence>
<dbReference type="PANTHER" id="PTHR43289">
    <property type="entry name" value="MITOGEN-ACTIVATED PROTEIN KINASE KINASE KINASE 20-RELATED"/>
    <property type="match status" value="1"/>
</dbReference>